<keyword evidence="3" id="KW-1185">Reference proteome</keyword>
<keyword evidence="1" id="KW-0812">Transmembrane</keyword>
<name>U7QMV3_9CYAN</name>
<accession>U7QMV3</accession>
<dbReference type="AlphaFoldDB" id="U7QMV3"/>
<feature type="transmembrane region" description="Helical" evidence="1">
    <location>
        <begin position="152"/>
        <end position="176"/>
    </location>
</feature>
<keyword evidence="1" id="KW-1133">Transmembrane helix</keyword>
<feature type="transmembrane region" description="Helical" evidence="1">
    <location>
        <begin position="212"/>
        <end position="232"/>
    </location>
</feature>
<comment type="caution">
    <text evidence="2">The sequence shown here is derived from an EMBL/GenBank/DDBJ whole genome shotgun (WGS) entry which is preliminary data.</text>
</comment>
<dbReference type="OrthoDB" id="5443342at2"/>
<feature type="transmembrane region" description="Helical" evidence="1">
    <location>
        <begin position="352"/>
        <end position="371"/>
    </location>
</feature>
<dbReference type="PATRIC" id="fig|1348334.3.peg.730"/>
<evidence type="ECO:0000313" key="3">
    <source>
        <dbReference type="Proteomes" id="UP000017127"/>
    </source>
</evidence>
<reference evidence="2 3" key="1">
    <citation type="journal article" date="2013" name="Front. Microbiol.">
        <title>Comparative genomic analyses of the cyanobacterium, Lyngbya aestuarii BL J, a powerful hydrogen producer.</title>
        <authorList>
            <person name="Kothari A."/>
            <person name="Vaughn M."/>
            <person name="Garcia-Pichel F."/>
        </authorList>
    </citation>
    <scope>NUCLEOTIDE SEQUENCE [LARGE SCALE GENOMIC DNA]</scope>
    <source>
        <strain evidence="2 3">BL J</strain>
    </source>
</reference>
<feature type="transmembrane region" description="Helical" evidence="1">
    <location>
        <begin position="182"/>
        <end position="200"/>
    </location>
</feature>
<evidence type="ECO:0000256" key="1">
    <source>
        <dbReference type="SAM" id="Phobius"/>
    </source>
</evidence>
<feature type="transmembrane region" description="Helical" evidence="1">
    <location>
        <begin position="16"/>
        <end position="34"/>
    </location>
</feature>
<organism evidence="2 3">
    <name type="scientific">Lyngbya aestuarii BL J</name>
    <dbReference type="NCBI Taxonomy" id="1348334"/>
    <lineage>
        <taxon>Bacteria</taxon>
        <taxon>Bacillati</taxon>
        <taxon>Cyanobacteriota</taxon>
        <taxon>Cyanophyceae</taxon>
        <taxon>Oscillatoriophycideae</taxon>
        <taxon>Oscillatoriales</taxon>
        <taxon>Microcoleaceae</taxon>
        <taxon>Lyngbya</taxon>
    </lineage>
</organism>
<proteinExistence type="predicted"/>
<sequence>MLNLSLEKSSSRQVRLWFSLSLIVAIACGIWAFFKGWGQEYIIQDDARSHVVWMLKFLDPELFPNDLIIDYFQSLAPPGYANFYKLFSQFGVSPLLLNQILPTILGVITTGFCFGVCWEIFPIPIAGFLSTLLLNQNLWLKDDLITATPRAFFYPLFLAFLYLLLRRSIIGVGIAIAVLGGFYPQGVLIAVGVLILHTIWSEKIVESINKKSYLILFTGLGVGGLILLPYLINSSQWGEVISLTQAKTLPEFYPGGRASFFTDKPLDFWLTGDRSGLLPQEWFRKSPIPPQVFAGILLPILLRYSSKFSLTQKISRSILILPELLFVSTGLFLLAHLLAFRLHHPSRYSQHSLRIIMAIAGGIAITLLLDVILRKINEQQNKIFLKLGLVVLVFLGLCYPSLTSRFPITNNIVGKIPLLYEFFAIQPKDTRIASLSDEANNIPAFSQRSILVGSEYLLPYHQNYYQPMKQRAEGLIKAQYSSNIEEVKQFIQEYEVDFWMLEEDALTLEFVQQEESLKKISPTVSAEIEENLKTGQKPILSSVTDRCTVLQVQEYIILDANCILKS</sequence>
<protein>
    <submittedName>
        <fullName evidence="2">Putative membrane protein</fullName>
    </submittedName>
</protein>
<feature type="transmembrane region" description="Helical" evidence="1">
    <location>
        <begin position="318"/>
        <end position="340"/>
    </location>
</feature>
<dbReference type="RefSeq" id="WP_023064446.1">
    <property type="nucleotide sequence ID" value="NZ_AUZM01000004.1"/>
</dbReference>
<keyword evidence="1" id="KW-0472">Membrane</keyword>
<evidence type="ECO:0000313" key="2">
    <source>
        <dbReference type="EMBL" id="ERT09218.1"/>
    </source>
</evidence>
<dbReference type="EMBL" id="AUZM01000004">
    <property type="protein sequence ID" value="ERT09218.1"/>
    <property type="molecule type" value="Genomic_DNA"/>
</dbReference>
<dbReference type="Proteomes" id="UP000017127">
    <property type="component" value="Unassembled WGS sequence"/>
</dbReference>
<feature type="transmembrane region" description="Helical" evidence="1">
    <location>
        <begin position="383"/>
        <end position="402"/>
    </location>
</feature>
<gene>
    <name evidence="2" type="ORF">M595_0743</name>
</gene>